<keyword evidence="3" id="KW-0677">Repeat</keyword>
<keyword evidence="2" id="KW-0479">Metal-binding</keyword>
<dbReference type="FunFam" id="3.30.160.60:FF:000100">
    <property type="entry name" value="Zinc finger 45-like"/>
    <property type="match status" value="1"/>
</dbReference>
<dbReference type="GO" id="GO:0006351">
    <property type="term" value="P:DNA-templated transcription"/>
    <property type="evidence" value="ECO:0007669"/>
    <property type="project" value="InterPro"/>
</dbReference>
<dbReference type="SMART" id="SM00355">
    <property type="entry name" value="ZnF_C2H2"/>
    <property type="match status" value="2"/>
</dbReference>
<reference evidence="9 10" key="1">
    <citation type="submission" date="2016-07" db="EMBL/GenBank/DDBJ databases">
        <title>Pervasive Adenine N6-methylation of Active Genes in Fungi.</title>
        <authorList>
            <consortium name="DOE Joint Genome Institute"/>
            <person name="Mondo S.J."/>
            <person name="Dannebaum R.O."/>
            <person name="Kuo R.C."/>
            <person name="Labutti K."/>
            <person name="Haridas S."/>
            <person name="Kuo A."/>
            <person name="Salamov A."/>
            <person name="Ahrendt S.R."/>
            <person name="Lipzen A."/>
            <person name="Sullivan W."/>
            <person name="Andreopoulos W.B."/>
            <person name="Clum A."/>
            <person name="Lindquist E."/>
            <person name="Daum C."/>
            <person name="Ramamoorthy G.K."/>
            <person name="Gryganskyi A."/>
            <person name="Culley D."/>
            <person name="Magnuson J.K."/>
            <person name="James T.Y."/>
            <person name="O'Malley M.A."/>
            <person name="Stajich J.E."/>
            <person name="Spatafora J.W."/>
            <person name="Visel A."/>
            <person name="Grigoriev I.V."/>
        </authorList>
    </citation>
    <scope>NUCLEOTIDE SEQUENCE [LARGE SCALE GENOMIC DNA]</scope>
    <source>
        <strain evidence="9 10">68-887.2</strain>
    </source>
</reference>
<keyword evidence="5" id="KW-0862">Zinc</keyword>
<dbReference type="GO" id="GO:0000978">
    <property type="term" value="F:RNA polymerase II cis-regulatory region sequence-specific DNA binding"/>
    <property type="evidence" value="ECO:0007669"/>
    <property type="project" value="InterPro"/>
</dbReference>
<dbReference type="EMBL" id="MCFC01000018">
    <property type="protein sequence ID" value="ORY30777.1"/>
    <property type="molecule type" value="Genomic_DNA"/>
</dbReference>
<dbReference type="InterPro" id="IPR013087">
    <property type="entry name" value="Znf_C2H2_type"/>
</dbReference>
<evidence type="ECO:0000256" key="2">
    <source>
        <dbReference type="ARBA" id="ARBA00022723"/>
    </source>
</evidence>
<dbReference type="OrthoDB" id="1405595at2759"/>
<comment type="caution">
    <text evidence="9">The sequence shown here is derived from an EMBL/GenBank/DDBJ whole genome shotgun (WGS) entry which is preliminary data.</text>
</comment>
<dbReference type="InParanoid" id="A0A1Y2B8F8"/>
<name>A0A1Y2B8F8_9TREE</name>
<evidence type="ECO:0000313" key="10">
    <source>
        <dbReference type="Proteomes" id="UP000193986"/>
    </source>
</evidence>
<evidence type="ECO:0000256" key="3">
    <source>
        <dbReference type="ARBA" id="ARBA00022737"/>
    </source>
</evidence>
<dbReference type="STRING" id="71784.A0A1Y2B8F8"/>
<evidence type="ECO:0000256" key="4">
    <source>
        <dbReference type="ARBA" id="ARBA00022771"/>
    </source>
</evidence>
<dbReference type="PANTHER" id="PTHR40626:SF11">
    <property type="entry name" value="ZINC FINGER PROTEIN YPR022C"/>
    <property type="match status" value="1"/>
</dbReference>
<sequence>MLDFDGASSSALQGTQKTVFACRTHWCGKEFPRRDYRDRHEAIHLGEKPYSCTECQRRYYRHDVLLRHQKQAHKTAETHGQKRRHLNETVETRVNASSGPSYSRTFEDSTSPQTSVAAEVPAHPTCVADEGGDDVSSLYKLSVPNPEEDAFYTTEREIRIYPQAGSHASAFFEEIITEEFAQFMATLVTNLEPSHFAKQFRSADYLATYLELYFTNFDPTLPILHRPSLTRYQDSDNHWILLAVILLGSTYSTQREAYQFASSTLYPLARSSFVPVLSSADDDIPLRLLQAAVLLDYFGAFWTAKAEHHRALVNHAMCIESIQLAGLWQPGLHSSTRLTWTDWLVYEERKRLASFVLVVDAQICVAFGEVVRIPFRQMRVCLPCKDEIWKAGTEEEWMRSAGPLIAEERSSTAYEHILSSDTMSQDTPSVFLASVLLAGAVASQPSAQLRLPEKRDPTTYRRMELSGVLLWSWHHAFLSSFSSSTIDRGNCEIQYHLSLIHNPNTHTQLLRMASGEPRVGNFVVKPWQMGHALEVLARAAPSPSGAFSAWHAVQIFNVIVHSVADERSHDPFTGWAVYIATLTIWHFGIAGSGKPVFGPLDLLCVRQTGPGPADIVIEPRLARKAALQYLEHYKPHQQTPGHYHMVESRNKLIGLLAYVIYFLQGLRWPIRRLSFTPKAI</sequence>
<dbReference type="SUPFAM" id="SSF57667">
    <property type="entry name" value="beta-beta-alpha zinc fingers"/>
    <property type="match status" value="1"/>
</dbReference>
<comment type="subcellular location">
    <subcellularLocation>
        <location evidence="1">Nucleus</location>
    </subcellularLocation>
</comment>
<dbReference type="GO" id="GO:0000785">
    <property type="term" value="C:chromatin"/>
    <property type="evidence" value="ECO:0007669"/>
    <property type="project" value="TreeGrafter"/>
</dbReference>
<evidence type="ECO:0000256" key="1">
    <source>
        <dbReference type="ARBA" id="ARBA00004123"/>
    </source>
</evidence>
<evidence type="ECO:0000256" key="5">
    <source>
        <dbReference type="ARBA" id="ARBA00022833"/>
    </source>
</evidence>
<evidence type="ECO:0000313" key="9">
    <source>
        <dbReference type="EMBL" id="ORY30777.1"/>
    </source>
</evidence>
<dbReference type="InterPro" id="IPR036236">
    <property type="entry name" value="Znf_C2H2_sf"/>
</dbReference>
<dbReference type="PROSITE" id="PS00028">
    <property type="entry name" value="ZINC_FINGER_C2H2_1"/>
    <property type="match status" value="2"/>
</dbReference>
<keyword evidence="6" id="KW-0539">Nucleus</keyword>
<dbReference type="AlphaFoldDB" id="A0A1Y2B8F8"/>
<feature type="domain" description="C2H2-type" evidence="8">
    <location>
        <begin position="20"/>
        <end position="49"/>
    </location>
</feature>
<evidence type="ECO:0000259" key="8">
    <source>
        <dbReference type="PROSITE" id="PS50157"/>
    </source>
</evidence>
<dbReference type="Pfam" id="PF04082">
    <property type="entry name" value="Fungal_trans"/>
    <property type="match status" value="1"/>
</dbReference>
<keyword evidence="10" id="KW-1185">Reference proteome</keyword>
<dbReference type="Gene3D" id="3.30.160.60">
    <property type="entry name" value="Classic Zinc Finger"/>
    <property type="match status" value="2"/>
</dbReference>
<gene>
    <name evidence="9" type="ORF">BCR39DRAFT_528264</name>
</gene>
<dbReference type="InterPro" id="IPR051059">
    <property type="entry name" value="VerF-like"/>
</dbReference>
<dbReference type="PANTHER" id="PTHR40626">
    <property type="entry name" value="MIP31509P"/>
    <property type="match status" value="1"/>
</dbReference>
<dbReference type="PROSITE" id="PS50157">
    <property type="entry name" value="ZINC_FINGER_C2H2_2"/>
    <property type="match status" value="2"/>
</dbReference>
<keyword evidence="4 7" id="KW-0863">Zinc-finger</keyword>
<dbReference type="GO" id="GO:0005634">
    <property type="term" value="C:nucleus"/>
    <property type="evidence" value="ECO:0007669"/>
    <property type="project" value="UniProtKB-SubCell"/>
</dbReference>
<accession>A0A1Y2B8F8</accession>
<dbReference type="GO" id="GO:0008270">
    <property type="term" value="F:zinc ion binding"/>
    <property type="evidence" value="ECO:0007669"/>
    <property type="project" value="UniProtKB-KW"/>
</dbReference>
<organism evidence="9 10">
    <name type="scientific">Naematelia encephala</name>
    <dbReference type="NCBI Taxonomy" id="71784"/>
    <lineage>
        <taxon>Eukaryota</taxon>
        <taxon>Fungi</taxon>
        <taxon>Dikarya</taxon>
        <taxon>Basidiomycota</taxon>
        <taxon>Agaricomycotina</taxon>
        <taxon>Tremellomycetes</taxon>
        <taxon>Tremellales</taxon>
        <taxon>Naemateliaceae</taxon>
        <taxon>Naematelia</taxon>
    </lineage>
</organism>
<dbReference type="Proteomes" id="UP000193986">
    <property type="component" value="Unassembled WGS sequence"/>
</dbReference>
<evidence type="ECO:0000256" key="6">
    <source>
        <dbReference type="ARBA" id="ARBA00023242"/>
    </source>
</evidence>
<dbReference type="InterPro" id="IPR007219">
    <property type="entry name" value="XnlR_reg_dom"/>
</dbReference>
<feature type="domain" description="C2H2-type" evidence="8">
    <location>
        <begin position="50"/>
        <end position="78"/>
    </location>
</feature>
<dbReference type="CDD" id="cd12148">
    <property type="entry name" value="fungal_TF_MHR"/>
    <property type="match status" value="1"/>
</dbReference>
<protein>
    <submittedName>
        <fullName evidence="9">Fungal-specific transcription factor domain-domain-containing protein</fullName>
    </submittedName>
</protein>
<proteinExistence type="predicted"/>
<evidence type="ECO:0000256" key="7">
    <source>
        <dbReference type="PROSITE-ProRule" id="PRU00042"/>
    </source>
</evidence>
<dbReference type="GO" id="GO:0000981">
    <property type="term" value="F:DNA-binding transcription factor activity, RNA polymerase II-specific"/>
    <property type="evidence" value="ECO:0007669"/>
    <property type="project" value="InterPro"/>
</dbReference>